<keyword evidence="1" id="KW-0472">Membrane</keyword>
<keyword evidence="1" id="KW-0812">Transmembrane</keyword>
<dbReference type="InterPro" id="IPR019402">
    <property type="entry name" value="CWH43_N"/>
</dbReference>
<proteinExistence type="predicted"/>
<reference evidence="3" key="1">
    <citation type="submission" date="2021-01" db="EMBL/GenBank/DDBJ databases">
        <authorList>
            <person name="Corre E."/>
            <person name="Pelletier E."/>
            <person name="Niang G."/>
            <person name="Scheremetjew M."/>
            <person name="Finn R."/>
            <person name="Kale V."/>
            <person name="Holt S."/>
            <person name="Cochrane G."/>
            <person name="Meng A."/>
            <person name="Brown T."/>
            <person name="Cohen L."/>
        </authorList>
    </citation>
    <scope>NUCLEOTIDE SEQUENCE</scope>
    <source>
        <strain evidence="3">GSBS06</strain>
    </source>
</reference>
<feature type="transmembrane region" description="Helical" evidence="1">
    <location>
        <begin position="178"/>
        <end position="203"/>
    </location>
</feature>
<evidence type="ECO:0000256" key="1">
    <source>
        <dbReference type="SAM" id="Phobius"/>
    </source>
</evidence>
<feature type="transmembrane region" description="Helical" evidence="1">
    <location>
        <begin position="56"/>
        <end position="76"/>
    </location>
</feature>
<feature type="transmembrane region" description="Helical" evidence="1">
    <location>
        <begin position="309"/>
        <end position="331"/>
    </location>
</feature>
<feature type="domain" description="CWH43-like N-terminal" evidence="2">
    <location>
        <begin position="15"/>
        <end position="199"/>
    </location>
</feature>
<feature type="transmembrane region" description="Helical" evidence="1">
    <location>
        <begin position="12"/>
        <end position="31"/>
    </location>
</feature>
<feature type="transmembrane region" description="Helical" evidence="1">
    <location>
        <begin position="432"/>
        <end position="455"/>
    </location>
</feature>
<feature type="transmembrane region" description="Helical" evidence="1">
    <location>
        <begin position="147"/>
        <end position="166"/>
    </location>
</feature>
<feature type="transmembrane region" description="Helical" evidence="1">
    <location>
        <begin position="279"/>
        <end position="302"/>
    </location>
</feature>
<dbReference type="AlphaFoldDB" id="A0A7S3PGZ6"/>
<dbReference type="Pfam" id="PF10277">
    <property type="entry name" value="Frag1"/>
    <property type="match status" value="2"/>
</dbReference>
<organism evidence="3">
    <name type="scientific">Aplanochytrium stocchinoi</name>
    <dbReference type="NCBI Taxonomy" id="215587"/>
    <lineage>
        <taxon>Eukaryota</taxon>
        <taxon>Sar</taxon>
        <taxon>Stramenopiles</taxon>
        <taxon>Bigyra</taxon>
        <taxon>Labyrinthulomycetes</taxon>
        <taxon>Thraustochytrida</taxon>
        <taxon>Thraustochytriidae</taxon>
        <taxon>Aplanochytrium</taxon>
    </lineage>
</organism>
<feature type="transmembrane region" description="Helical" evidence="1">
    <location>
        <begin position="343"/>
        <end position="364"/>
    </location>
</feature>
<feature type="domain" description="CWH43-like N-terminal" evidence="2">
    <location>
        <begin position="241"/>
        <end position="455"/>
    </location>
</feature>
<sequence>MKYYFDVDKDKLAQIISQVFVQCIFGSYVIYCLEGNGVIFLPTLSTTWDFKPGNFLSRWCIGTGCVGLYLVQILAWKGHKLAHWLYLMAFMSVFFLSVVGAVCSNDTSVECYGNKDIHYAAAFSFFALFDVYMAINLFKMKKPEEKALVHALYMKLSLLVSVLSKIRMVESFGSHGDFPFFAVFEYLNVAAIITFNVAFISAIPENLNFSLVRLAENENLDDSNFLWTMSGGNTLQIALRYATGTLLSCLVTALSFQTVDPDQFPMISDTFVYPPGNYISRWAGIIGCTYLQLANFCIVHCFKQHMRPFFYRLCGAISVIAAFALSVVVVVSENEDKNLHFPAAITFFGGYLLLIGLVPLGLYLNLKNNIREELQETLLSLKDKEKTSDNPKMGIKLFALWFFVACMTKVRYSESLVTYLHFPSISNDVRSVIAIIEWLDAMAILAFLFSMFIVFPKTLEKSQYVVRDVQIIPS</sequence>
<keyword evidence="1" id="KW-1133">Transmembrane helix</keyword>
<accession>A0A7S3PGZ6</accession>
<dbReference type="EMBL" id="HBIN01009609">
    <property type="protein sequence ID" value="CAE0436916.1"/>
    <property type="molecule type" value="Transcribed_RNA"/>
</dbReference>
<feature type="transmembrane region" description="Helical" evidence="1">
    <location>
        <begin position="117"/>
        <end position="135"/>
    </location>
</feature>
<feature type="transmembrane region" description="Helical" evidence="1">
    <location>
        <begin position="238"/>
        <end position="259"/>
    </location>
</feature>
<gene>
    <name evidence="3" type="ORF">ASTO00021_LOCUS7162</name>
</gene>
<feature type="transmembrane region" description="Helical" evidence="1">
    <location>
        <begin position="394"/>
        <end position="412"/>
    </location>
</feature>
<feature type="transmembrane region" description="Helical" evidence="1">
    <location>
        <begin position="83"/>
        <end position="102"/>
    </location>
</feature>
<protein>
    <recommendedName>
        <fullName evidence="2">CWH43-like N-terminal domain-containing protein</fullName>
    </recommendedName>
</protein>
<evidence type="ECO:0000259" key="2">
    <source>
        <dbReference type="Pfam" id="PF10277"/>
    </source>
</evidence>
<name>A0A7S3PGZ6_9STRA</name>
<evidence type="ECO:0000313" key="3">
    <source>
        <dbReference type="EMBL" id="CAE0436916.1"/>
    </source>
</evidence>